<dbReference type="PANTHER" id="PTHR38115">
    <property type="entry name" value="LIPOCALIN-LIKE DOMAIN-CONTAINING PROTEIN"/>
    <property type="match status" value="1"/>
</dbReference>
<name>A0A9W9K8Z9_9EURO</name>
<evidence type="ECO:0000313" key="1">
    <source>
        <dbReference type="EMBL" id="KAJ5096976.1"/>
    </source>
</evidence>
<evidence type="ECO:0000313" key="2">
    <source>
        <dbReference type="Proteomes" id="UP001149165"/>
    </source>
</evidence>
<dbReference type="PANTHER" id="PTHR38115:SF1">
    <property type="entry name" value="LIPOCALIN-LIKE DOMAIN-CONTAINING PROTEIN"/>
    <property type="match status" value="1"/>
</dbReference>
<dbReference type="OrthoDB" id="425354at2759"/>
<dbReference type="EMBL" id="JAPQKH010000005">
    <property type="protein sequence ID" value="KAJ5096976.1"/>
    <property type="molecule type" value="Genomic_DNA"/>
</dbReference>
<organism evidence="1 2">
    <name type="scientific">Penicillium angulare</name>
    <dbReference type="NCBI Taxonomy" id="116970"/>
    <lineage>
        <taxon>Eukaryota</taxon>
        <taxon>Fungi</taxon>
        <taxon>Dikarya</taxon>
        <taxon>Ascomycota</taxon>
        <taxon>Pezizomycotina</taxon>
        <taxon>Eurotiomycetes</taxon>
        <taxon>Eurotiomycetidae</taxon>
        <taxon>Eurotiales</taxon>
        <taxon>Aspergillaceae</taxon>
        <taxon>Penicillium</taxon>
    </lineage>
</organism>
<protein>
    <submittedName>
        <fullName evidence="1">Uncharacterized protein</fullName>
    </submittedName>
</protein>
<gene>
    <name evidence="1" type="ORF">N7456_007697</name>
</gene>
<dbReference type="AlphaFoldDB" id="A0A9W9K8Z9"/>
<accession>A0A9W9K8Z9</accession>
<reference evidence="1" key="2">
    <citation type="journal article" date="2023" name="IMA Fungus">
        <title>Comparative genomic study of the Penicillium genus elucidates a diverse pangenome and 15 lateral gene transfer events.</title>
        <authorList>
            <person name="Petersen C."/>
            <person name="Sorensen T."/>
            <person name="Nielsen M.R."/>
            <person name="Sondergaard T.E."/>
            <person name="Sorensen J.L."/>
            <person name="Fitzpatrick D.A."/>
            <person name="Frisvad J.C."/>
            <person name="Nielsen K.L."/>
        </authorList>
    </citation>
    <scope>NUCLEOTIDE SEQUENCE</scope>
    <source>
        <strain evidence="1">IBT 30069</strain>
    </source>
</reference>
<dbReference type="Proteomes" id="UP001149165">
    <property type="component" value="Unassembled WGS sequence"/>
</dbReference>
<keyword evidence="2" id="KW-1185">Reference proteome</keyword>
<comment type="caution">
    <text evidence="1">The sequence shown here is derived from an EMBL/GenBank/DDBJ whole genome shotgun (WGS) entry which is preliminary data.</text>
</comment>
<sequence length="176" mass="20149">MATPCEITIDNLNGNWILTSSIGKLASTTEKRVLNGEVRYHSDYIFGTVTSQSCFVQGSSGVENVDLVTPDFEVRTKSLSSDLEKFFRGEVILEDGELFTRFGEFLIEEARSEQRKAQGRGLWVHTFERSIHSGWEAEQIWGFEMINMDRCFTRRVVVTSAEGKHVYARLVYDYNQ</sequence>
<reference evidence="1" key="1">
    <citation type="submission" date="2022-11" db="EMBL/GenBank/DDBJ databases">
        <authorList>
            <person name="Petersen C."/>
        </authorList>
    </citation>
    <scope>NUCLEOTIDE SEQUENCE</scope>
    <source>
        <strain evidence="1">IBT 30069</strain>
    </source>
</reference>
<dbReference type="InterPro" id="IPR053037">
    <property type="entry name" value="Pericyclase_pydY-like"/>
</dbReference>
<proteinExistence type="predicted"/>